<comment type="similarity">
    <text evidence="1">Belongs to the short-chain dehydrogenases/reductases (SDR) family.</text>
</comment>
<dbReference type="AlphaFoldDB" id="A0A804J3H9"/>
<sequence length="911" mass="100264">MEGAIHTTTSKMIALVTGANKGIGLEICRQLLSKGSMVILTARDEQRGHAAIANLQASGASDSDVLFHQLDVADSASVASLADFVRDQFGKLDVLVNNAAVSGLALSPEILSSFEQVRDRLTDYANSITETYDMVEECLYINYYGTKAVTEALIPLLQSSQSPRIVNLSSFYGRLRYIPGDRIKEEMRNVDVLSEDRLNELLQSFLNDFKERKLEENGWPTRICAYKVSKVAVSAYTRILAKKYPNICINCVHPGVVKTDINWNTGELPVEEGAQGPVFVALLPDGSPSGQFYDMKEVSSFEYKEEAEEEEVAVLAFRKRIALVTGANKGIGLETCRQLLSKGATVILTARDEQRGLAAVRNLQASGASDVLFHQLDVADSASVSSLAGFIHDQFGKLDVLVNNAAVHGVGLDPQILGSSVQVYIPDSKIKEEMRNVDVLSEDRLDELLQSFLNDFKGGKLQENGWPTRTSAYMVSKVAVSAYTRILAKKYPKYCINCVNPGFVKTDINYNFGELPVEAHRLREKNGKSNCTSHQDTVLLSHIQFMKLPNSLKLDCQAAKLRTWRDMDIEVHVTLAATVITTKAKLDQNNSPDFPFLFFYQPSDMRGGICSPRQNWIAVVTGANKGIGLEVCRQLAFNGVKVILTARDETKGMEALEKMRDSELSDIIFHQLDVTDASSIASLADFIRTQFGKLDILVNNAAVGALTVDMDALKASKPTDDENTQDTGDIPDWLKPHVVQSFEMAETCLQTNYYGAKAVIKAFIPLLQSSLSGRIINVSSTLGQLRVISNERLQEELSDVDCLTEERIDQLSTLFLKDFKDDLLGSNGWPTMASAYKVSKVLINAYTRILAKTHPALCINCVNPGFVKTDLNWNSGILTVEEGAKGPVLLALGYHDSATGLFFDQTEASSF</sequence>
<dbReference type="OMA" id="PNICINC"/>
<dbReference type="PANTHER" id="PTHR43490:SF98">
    <property type="entry name" value="OS02G0640600 PROTEIN"/>
    <property type="match status" value="1"/>
</dbReference>
<accession>A0A804J3H9</accession>
<dbReference type="PRINTS" id="PR00081">
    <property type="entry name" value="GDHRDH"/>
</dbReference>
<dbReference type="Gene3D" id="3.40.50.720">
    <property type="entry name" value="NAD(P)-binding Rossmann-like Domain"/>
    <property type="match status" value="3"/>
</dbReference>
<dbReference type="GO" id="GO:0016616">
    <property type="term" value="F:oxidoreductase activity, acting on the CH-OH group of donors, NAD or NADP as acceptor"/>
    <property type="evidence" value="ECO:0007669"/>
    <property type="project" value="InterPro"/>
</dbReference>
<keyword evidence="2" id="KW-0521">NADP</keyword>
<dbReference type="PRINTS" id="PR00080">
    <property type="entry name" value="SDRFAMILY"/>
</dbReference>
<dbReference type="PANTHER" id="PTHR43490">
    <property type="entry name" value="(+)-NEOMENTHOL DEHYDROGENASE"/>
    <property type="match status" value="1"/>
</dbReference>
<evidence type="ECO:0000313" key="5">
    <source>
        <dbReference type="Proteomes" id="UP000012960"/>
    </source>
</evidence>
<evidence type="ECO:0000256" key="1">
    <source>
        <dbReference type="ARBA" id="ARBA00006484"/>
    </source>
</evidence>
<evidence type="ECO:0000256" key="2">
    <source>
        <dbReference type="ARBA" id="ARBA00022857"/>
    </source>
</evidence>
<dbReference type="Gramene" id="Ma05_t12000.1">
    <property type="protein sequence ID" value="Ma05_p12000.1"/>
    <property type="gene ID" value="Ma05_g12000"/>
</dbReference>
<dbReference type="EnsemblPlants" id="Ma05_t12000.1">
    <property type="protein sequence ID" value="Ma05_p12000.1"/>
    <property type="gene ID" value="Ma05_g12000"/>
</dbReference>
<reference evidence="4" key="1">
    <citation type="submission" date="2021-05" db="UniProtKB">
        <authorList>
            <consortium name="EnsemblPlants"/>
        </authorList>
    </citation>
    <scope>IDENTIFICATION</scope>
    <source>
        <strain evidence="4">subsp. malaccensis</strain>
    </source>
</reference>
<dbReference type="Pfam" id="PF00106">
    <property type="entry name" value="adh_short"/>
    <property type="match status" value="3"/>
</dbReference>
<organism evidence="4 5">
    <name type="scientific">Musa acuminata subsp. malaccensis</name>
    <name type="common">Wild banana</name>
    <name type="synonym">Musa malaccensis</name>
    <dbReference type="NCBI Taxonomy" id="214687"/>
    <lineage>
        <taxon>Eukaryota</taxon>
        <taxon>Viridiplantae</taxon>
        <taxon>Streptophyta</taxon>
        <taxon>Embryophyta</taxon>
        <taxon>Tracheophyta</taxon>
        <taxon>Spermatophyta</taxon>
        <taxon>Magnoliopsida</taxon>
        <taxon>Liliopsida</taxon>
        <taxon>Zingiberales</taxon>
        <taxon>Musaceae</taxon>
        <taxon>Musa</taxon>
    </lineage>
</organism>
<dbReference type="InParanoid" id="A0A804J3H9"/>
<evidence type="ECO:0000256" key="3">
    <source>
        <dbReference type="ARBA" id="ARBA00023002"/>
    </source>
</evidence>
<dbReference type="CDD" id="cd05324">
    <property type="entry name" value="carb_red_PTCR-like_SDR_c"/>
    <property type="match status" value="1"/>
</dbReference>
<keyword evidence="5" id="KW-1185">Reference proteome</keyword>
<dbReference type="SUPFAM" id="SSF51735">
    <property type="entry name" value="NAD(P)-binding Rossmann-fold domains"/>
    <property type="match status" value="3"/>
</dbReference>
<protein>
    <submittedName>
        <fullName evidence="4">Uncharacterized protein</fullName>
    </submittedName>
</protein>
<dbReference type="Proteomes" id="UP000012960">
    <property type="component" value="Unplaced"/>
</dbReference>
<dbReference type="InterPro" id="IPR045313">
    <property type="entry name" value="CBR1-like"/>
</dbReference>
<proteinExistence type="inferred from homology"/>
<dbReference type="InterPro" id="IPR002347">
    <property type="entry name" value="SDR_fam"/>
</dbReference>
<dbReference type="InterPro" id="IPR036291">
    <property type="entry name" value="NAD(P)-bd_dom_sf"/>
</dbReference>
<name>A0A804J3H9_MUSAM</name>
<evidence type="ECO:0000313" key="4">
    <source>
        <dbReference type="EnsemblPlants" id="Ma05_p12000.1"/>
    </source>
</evidence>
<keyword evidence="3" id="KW-0560">Oxidoreductase</keyword>